<comment type="caution">
    <text evidence="1">The sequence shown here is derived from an EMBL/GenBank/DDBJ whole genome shotgun (WGS) entry which is preliminary data.</text>
</comment>
<keyword evidence="2" id="KW-1185">Reference proteome</keyword>
<dbReference type="AlphaFoldDB" id="W9XXS3"/>
<reference evidence="1 2" key="1">
    <citation type="submission" date="2013-03" db="EMBL/GenBank/DDBJ databases">
        <title>The Genome Sequence of Cladophialophora psammophila CBS 110553.</title>
        <authorList>
            <consortium name="The Broad Institute Genomics Platform"/>
            <person name="Cuomo C."/>
            <person name="de Hoog S."/>
            <person name="Gorbushina A."/>
            <person name="Walker B."/>
            <person name="Young S.K."/>
            <person name="Zeng Q."/>
            <person name="Gargeya S."/>
            <person name="Fitzgerald M."/>
            <person name="Haas B."/>
            <person name="Abouelleil A."/>
            <person name="Allen A.W."/>
            <person name="Alvarado L."/>
            <person name="Arachchi H.M."/>
            <person name="Berlin A.M."/>
            <person name="Chapman S.B."/>
            <person name="Gainer-Dewar J."/>
            <person name="Goldberg J."/>
            <person name="Griggs A."/>
            <person name="Gujja S."/>
            <person name="Hansen M."/>
            <person name="Howarth C."/>
            <person name="Imamovic A."/>
            <person name="Ireland A."/>
            <person name="Larimer J."/>
            <person name="McCowan C."/>
            <person name="Murphy C."/>
            <person name="Pearson M."/>
            <person name="Poon T.W."/>
            <person name="Priest M."/>
            <person name="Roberts A."/>
            <person name="Saif S."/>
            <person name="Shea T."/>
            <person name="Sisk P."/>
            <person name="Sykes S."/>
            <person name="Wortman J."/>
            <person name="Nusbaum C."/>
            <person name="Birren B."/>
        </authorList>
    </citation>
    <scope>NUCLEOTIDE SEQUENCE [LARGE SCALE GENOMIC DNA]</scope>
    <source>
        <strain evidence="1 2">CBS 110553</strain>
    </source>
</reference>
<sequence>AAQDVSHCISKMCVDVDAELSSHTPGFPALNVSVYVTYVHSFRCRLRFGRHPEYLDTCALRKPETVYCYLRGTSPDWA</sequence>
<accession>W9XXS3</accession>
<gene>
    <name evidence="1" type="ORF">A1O5_01770</name>
</gene>
<name>W9XXS3_9EURO</name>
<organism evidence="1 2">
    <name type="scientific">Cladophialophora psammophila CBS 110553</name>
    <dbReference type="NCBI Taxonomy" id="1182543"/>
    <lineage>
        <taxon>Eukaryota</taxon>
        <taxon>Fungi</taxon>
        <taxon>Dikarya</taxon>
        <taxon>Ascomycota</taxon>
        <taxon>Pezizomycotina</taxon>
        <taxon>Eurotiomycetes</taxon>
        <taxon>Chaetothyriomycetidae</taxon>
        <taxon>Chaetothyriales</taxon>
        <taxon>Herpotrichiellaceae</taxon>
        <taxon>Cladophialophora</taxon>
    </lineage>
</organism>
<dbReference type="RefSeq" id="XP_007740576.1">
    <property type="nucleotide sequence ID" value="XM_007742386.1"/>
</dbReference>
<dbReference type="EMBL" id="AMGX01000002">
    <property type="protein sequence ID" value="EXJ75074.1"/>
    <property type="molecule type" value="Genomic_DNA"/>
</dbReference>
<dbReference type="GeneID" id="19186503"/>
<evidence type="ECO:0000313" key="1">
    <source>
        <dbReference type="EMBL" id="EXJ75074.1"/>
    </source>
</evidence>
<dbReference type="HOGENOM" id="CLU_2628482_0_0_1"/>
<protein>
    <submittedName>
        <fullName evidence="1">Uncharacterized protein</fullName>
    </submittedName>
</protein>
<dbReference type="Proteomes" id="UP000019471">
    <property type="component" value="Unassembled WGS sequence"/>
</dbReference>
<feature type="non-terminal residue" evidence="1">
    <location>
        <position position="1"/>
    </location>
</feature>
<proteinExistence type="predicted"/>
<evidence type="ECO:0000313" key="2">
    <source>
        <dbReference type="Proteomes" id="UP000019471"/>
    </source>
</evidence>